<organism evidence="2 3">
    <name type="scientific">Sparassis crispa</name>
    <dbReference type="NCBI Taxonomy" id="139825"/>
    <lineage>
        <taxon>Eukaryota</taxon>
        <taxon>Fungi</taxon>
        <taxon>Dikarya</taxon>
        <taxon>Basidiomycota</taxon>
        <taxon>Agaricomycotina</taxon>
        <taxon>Agaricomycetes</taxon>
        <taxon>Polyporales</taxon>
        <taxon>Sparassidaceae</taxon>
        <taxon>Sparassis</taxon>
    </lineage>
</organism>
<dbReference type="AlphaFoldDB" id="A0A401GZH4"/>
<evidence type="ECO:0000256" key="1">
    <source>
        <dbReference type="SAM" id="MobiDB-lite"/>
    </source>
</evidence>
<dbReference type="GeneID" id="38784469"/>
<sequence>MNELYSLTHTPCEVGEAEWVLFFEAMRYDLDRDALFDGTAKCDWSPLPLGPGYAHELDHQMEYFSGSVSRATSESATSSSESSSSCELDVAEGHSPNSIIANDMQPDPHATREESKAGGAFQNQRSQAPSPCIPSHINDIQQKYAYTTTRSPIAEYASPEQPRRRPSLCRPSSVPDVCEVPRATSHSSASSSRVTLEDTPAPPKPKRKPATEKITPKGGCGPSALVASSSTTKLTDAPSQRGKKRQADEIEDLLPEKVKKAKKAKTEENTTAVKLETEERRNITTRIAVAVSQPEYVCKWCNVKDCQEIEDHIRDVTSCRPKLHVQCQWGDCKVIAAGANFRRHVLGVHLGVLKDTCRICDKPIERDMSRHMKNVHNVRKERRGCQFEDDAPYVAVSA</sequence>
<dbReference type="OrthoDB" id="2794896at2759"/>
<name>A0A401GZH4_9APHY</name>
<keyword evidence="3" id="KW-1185">Reference proteome</keyword>
<reference evidence="2 3" key="1">
    <citation type="journal article" date="2018" name="Sci. Rep.">
        <title>Genome sequence of the cauliflower mushroom Sparassis crispa (Hanabiratake) and its association with beneficial usage.</title>
        <authorList>
            <person name="Kiyama R."/>
            <person name="Furutani Y."/>
            <person name="Kawaguchi K."/>
            <person name="Nakanishi T."/>
        </authorList>
    </citation>
    <scope>NUCLEOTIDE SEQUENCE [LARGE SCALE GENOMIC DNA]</scope>
</reference>
<dbReference type="RefSeq" id="XP_027618465.1">
    <property type="nucleotide sequence ID" value="XM_027762664.1"/>
</dbReference>
<dbReference type="Proteomes" id="UP000287166">
    <property type="component" value="Unassembled WGS sequence"/>
</dbReference>
<proteinExistence type="predicted"/>
<gene>
    <name evidence="2" type="ORF">SCP_1102290</name>
</gene>
<dbReference type="InParanoid" id="A0A401GZH4"/>
<comment type="caution">
    <text evidence="2">The sequence shown here is derived from an EMBL/GenBank/DDBJ whole genome shotgun (WGS) entry which is preliminary data.</text>
</comment>
<evidence type="ECO:0000313" key="2">
    <source>
        <dbReference type="EMBL" id="GBE87552.1"/>
    </source>
</evidence>
<accession>A0A401GZH4</accession>
<evidence type="ECO:0000313" key="3">
    <source>
        <dbReference type="Proteomes" id="UP000287166"/>
    </source>
</evidence>
<feature type="compositionally biased region" description="Polar residues" evidence="1">
    <location>
        <begin position="226"/>
        <end position="238"/>
    </location>
</feature>
<feature type="region of interest" description="Disordered" evidence="1">
    <location>
        <begin position="154"/>
        <end position="249"/>
    </location>
</feature>
<protein>
    <submittedName>
        <fullName evidence="2">Uncharacterized protein</fullName>
    </submittedName>
</protein>
<dbReference type="EMBL" id="BFAD01000011">
    <property type="protein sequence ID" value="GBE87552.1"/>
    <property type="molecule type" value="Genomic_DNA"/>
</dbReference>
<feature type="region of interest" description="Disordered" evidence="1">
    <location>
        <begin position="96"/>
        <end position="135"/>
    </location>
</feature>